<evidence type="ECO:0000256" key="16">
    <source>
        <dbReference type="ARBA" id="ARBA00024141"/>
    </source>
</evidence>
<feature type="region of interest" description="Disordered" evidence="26">
    <location>
        <begin position="68"/>
        <end position="91"/>
    </location>
</feature>
<evidence type="ECO:0000256" key="14">
    <source>
        <dbReference type="ARBA" id="ARBA00023212"/>
    </source>
</evidence>
<evidence type="ECO:0000256" key="13">
    <source>
        <dbReference type="ARBA" id="ARBA00023049"/>
    </source>
</evidence>
<comment type="caution">
    <text evidence="28">The sequence shown here is derived from an EMBL/GenBank/DDBJ whole genome shotgun (WGS) entry which is preliminary data.</text>
</comment>
<keyword evidence="12" id="KW-0862">Zinc</keyword>
<evidence type="ECO:0000256" key="23">
    <source>
        <dbReference type="ARBA" id="ARBA00045278"/>
    </source>
</evidence>
<keyword evidence="8" id="KW-0121">Carboxypeptidase</keyword>
<evidence type="ECO:0000313" key="29">
    <source>
        <dbReference type="Proteomes" id="UP000664991"/>
    </source>
</evidence>
<name>A0A836D3G3_SHEEP</name>
<dbReference type="GO" id="GO:0005634">
    <property type="term" value="C:nucleus"/>
    <property type="evidence" value="ECO:0007669"/>
    <property type="project" value="UniProtKB-SubCell"/>
</dbReference>
<comment type="function">
    <text evidence="23">Metallocarboxypeptidase that mediates deglutamylation of tubulin and non-tubulin target proteins. Catalyzes the removal of polyglutamate side chains present on the gamma-carboxyl group of glutamate residues within the C-terminal tail of alpha- and beta-tubulin. Cleaves alpha- and gamma-linked polyglutamate tubulin side-chain, as well as the branching point glutamate. Also catalyzes the removal of alpha-linked glutamate residues from the carboxy-terminus of alpha-tubulin. Mediates deglutamylation of nucleotidyltransferase CGAS, leading to CGAS antiviral defense response activation.</text>
</comment>
<gene>
    <name evidence="28" type="ORF">JEQ12_013727</name>
</gene>
<feature type="active site" description="Proton donor/acceptor" evidence="25">
    <location>
        <position position="1177"/>
    </location>
</feature>
<dbReference type="PANTHER" id="PTHR12756">
    <property type="entry name" value="CYTOSOLIC CARBOXYPEPTIDASE"/>
    <property type="match status" value="1"/>
</dbReference>
<keyword evidence="9" id="KW-0645">Protease</keyword>
<evidence type="ECO:0000313" key="28">
    <source>
        <dbReference type="EMBL" id="KAG5211298.1"/>
    </source>
</evidence>
<evidence type="ECO:0000256" key="20">
    <source>
        <dbReference type="ARBA" id="ARBA00029302"/>
    </source>
</evidence>
<dbReference type="Pfam" id="PF00246">
    <property type="entry name" value="Peptidase_M14"/>
    <property type="match status" value="1"/>
</dbReference>
<evidence type="ECO:0000256" key="24">
    <source>
        <dbReference type="ARBA" id="ARBA00047714"/>
    </source>
</evidence>
<evidence type="ECO:0000256" key="5">
    <source>
        <dbReference type="ARBA" id="ARBA00004514"/>
    </source>
</evidence>
<dbReference type="FunFam" id="3.40.630.10:FF:000055">
    <property type="entry name" value="Cytosolic carboxypeptidase-like protein 5 isoform X1"/>
    <property type="match status" value="1"/>
</dbReference>
<feature type="compositionally biased region" description="Low complexity" evidence="26">
    <location>
        <begin position="1298"/>
        <end position="1327"/>
    </location>
</feature>
<evidence type="ECO:0000256" key="18">
    <source>
        <dbReference type="ARBA" id="ARBA00024627"/>
    </source>
</evidence>
<dbReference type="InterPro" id="IPR034286">
    <property type="entry name" value="M14_AGBL5-like"/>
</dbReference>
<dbReference type="SUPFAM" id="SSF53187">
    <property type="entry name" value="Zn-dependent exopeptidases"/>
    <property type="match status" value="1"/>
</dbReference>
<feature type="compositionally biased region" description="Gly residues" evidence="26">
    <location>
        <begin position="20"/>
        <end position="29"/>
    </location>
</feature>
<feature type="region of interest" description="Disordered" evidence="26">
    <location>
        <begin position="1264"/>
        <end position="1394"/>
    </location>
</feature>
<dbReference type="Pfam" id="PF10151">
    <property type="entry name" value="TMEM214"/>
    <property type="match status" value="1"/>
</dbReference>
<evidence type="ECO:0000259" key="27">
    <source>
        <dbReference type="PROSITE" id="PS52035"/>
    </source>
</evidence>
<dbReference type="InterPro" id="IPR019308">
    <property type="entry name" value="TMEM214"/>
</dbReference>
<feature type="compositionally biased region" description="Polar residues" evidence="26">
    <location>
        <begin position="1508"/>
        <end position="1519"/>
    </location>
</feature>
<evidence type="ECO:0000256" key="7">
    <source>
        <dbReference type="ARBA" id="ARBA00022490"/>
    </source>
</evidence>
<evidence type="ECO:0000256" key="21">
    <source>
        <dbReference type="ARBA" id="ARBA00032753"/>
    </source>
</evidence>
<accession>A0A836D3G3</accession>
<evidence type="ECO:0000256" key="17">
    <source>
        <dbReference type="ARBA" id="ARBA00024524"/>
    </source>
</evidence>
<organism evidence="28 29">
    <name type="scientific">Ovis aries</name>
    <name type="common">Sheep</name>
    <dbReference type="NCBI Taxonomy" id="9940"/>
    <lineage>
        <taxon>Eukaryota</taxon>
        <taxon>Metazoa</taxon>
        <taxon>Chordata</taxon>
        <taxon>Craniata</taxon>
        <taxon>Vertebrata</taxon>
        <taxon>Euteleostomi</taxon>
        <taxon>Mammalia</taxon>
        <taxon>Eutheria</taxon>
        <taxon>Laurasiatheria</taxon>
        <taxon>Artiodactyla</taxon>
        <taxon>Ruminantia</taxon>
        <taxon>Pecora</taxon>
        <taxon>Bovidae</taxon>
        <taxon>Caprinae</taxon>
        <taxon>Ovis</taxon>
    </lineage>
</organism>
<feature type="compositionally biased region" description="Polar residues" evidence="26">
    <location>
        <begin position="1281"/>
        <end position="1297"/>
    </location>
</feature>
<evidence type="ECO:0000256" key="22">
    <source>
        <dbReference type="ARBA" id="ARBA00032928"/>
    </source>
</evidence>
<dbReference type="Proteomes" id="UP000664991">
    <property type="component" value="Unassembled WGS sequence"/>
</dbReference>
<dbReference type="GO" id="GO:0005819">
    <property type="term" value="C:spindle"/>
    <property type="evidence" value="ECO:0007669"/>
    <property type="project" value="UniProtKB-SubCell"/>
</dbReference>
<comment type="catalytic activity">
    <reaction evidence="17">
        <text>C-terminal L-alpha-aminoacyl-L-glutamyl-L-glutamyl-[tubulin] + H2O = C-terminal L-alpha-aminoacyl-L-glutamyl-[tubulin] + L-glutamate</text>
        <dbReference type="Rhea" id="RHEA:63792"/>
        <dbReference type="Rhea" id="RHEA-COMP:16435"/>
        <dbReference type="Rhea" id="RHEA-COMP:16436"/>
        <dbReference type="ChEBI" id="CHEBI:15377"/>
        <dbReference type="ChEBI" id="CHEBI:29985"/>
        <dbReference type="ChEBI" id="CHEBI:149555"/>
        <dbReference type="ChEBI" id="CHEBI:149556"/>
        <dbReference type="EC" id="3.4.17.24"/>
    </reaction>
    <physiologicalReaction direction="left-to-right" evidence="17">
        <dbReference type="Rhea" id="RHEA:63793"/>
    </physiologicalReaction>
</comment>
<comment type="catalytic activity">
    <reaction evidence="24">
        <text>gamma-L-glutamyl-L-glutamyl-[protein] + H2O = L-glutamyl-[protein] + L-glutamate</text>
        <dbReference type="Rhea" id="RHEA:60152"/>
        <dbReference type="Rhea" id="RHEA-COMP:10208"/>
        <dbReference type="Rhea" id="RHEA-COMP:15517"/>
        <dbReference type="ChEBI" id="CHEBI:15377"/>
        <dbReference type="ChEBI" id="CHEBI:29973"/>
        <dbReference type="ChEBI" id="CHEBI:29985"/>
        <dbReference type="ChEBI" id="CHEBI:143622"/>
    </reaction>
    <physiologicalReaction direction="left-to-right" evidence="24">
        <dbReference type="Rhea" id="RHEA:60153"/>
    </physiologicalReaction>
</comment>
<feature type="region of interest" description="Disordered" evidence="26">
    <location>
        <begin position="1004"/>
        <end position="1062"/>
    </location>
</feature>
<comment type="subcellular location">
    <subcellularLocation>
        <location evidence="3">Cytoplasm</location>
        <location evidence="3">Cytoskeleton</location>
        <location evidence="3">Spindle</location>
    </subcellularLocation>
    <subcellularLocation>
        <location evidence="5">Cytoplasm</location>
        <location evidence="5">Cytosol</location>
    </subcellularLocation>
    <subcellularLocation>
        <location evidence="4">Midbody</location>
    </subcellularLocation>
    <subcellularLocation>
        <location evidence="2">Nucleus</location>
    </subcellularLocation>
</comment>
<evidence type="ECO:0000256" key="26">
    <source>
        <dbReference type="SAM" id="MobiDB-lite"/>
    </source>
</evidence>
<keyword evidence="13" id="KW-0482">Metalloprotease</keyword>
<evidence type="ECO:0000256" key="2">
    <source>
        <dbReference type="ARBA" id="ARBA00004123"/>
    </source>
</evidence>
<dbReference type="Pfam" id="PF18027">
    <property type="entry name" value="Pepdidase_M14_N"/>
    <property type="match status" value="1"/>
</dbReference>
<dbReference type="GO" id="GO:0008270">
    <property type="term" value="F:zinc ion binding"/>
    <property type="evidence" value="ECO:0007669"/>
    <property type="project" value="InterPro"/>
</dbReference>
<evidence type="ECO:0000256" key="25">
    <source>
        <dbReference type="PROSITE-ProRule" id="PRU01379"/>
    </source>
</evidence>
<feature type="compositionally biased region" description="Gly residues" evidence="26">
    <location>
        <begin position="1"/>
        <end position="10"/>
    </location>
</feature>
<dbReference type="InterPro" id="IPR040626">
    <property type="entry name" value="Pepdidase_M14_N"/>
</dbReference>
<comment type="catalytic activity">
    <reaction evidence="18">
        <text>C-terminal L-alpha-aminoacyl-L-glutamyl-[tubulin] + H2O = C-terminal L-alpha-aminoacyl-[tubulin] + L-glutamate</text>
        <dbReference type="Rhea" id="RHEA:63796"/>
        <dbReference type="Rhea" id="RHEA-COMP:16436"/>
        <dbReference type="Rhea" id="RHEA-COMP:16437"/>
        <dbReference type="ChEBI" id="CHEBI:15377"/>
        <dbReference type="ChEBI" id="CHEBI:29985"/>
        <dbReference type="ChEBI" id="CHEBI:90782"/>
        <dbReference type="ChEBI" id="CHEBI:149556"/>
        <dbReference type="EC" id="3.4.17.24"/>
    </reaction>
    <physiologicalReaction direction="left-to-right" evidence="18">
        <dbReference type="Rhea" id="RHEA:63797"/>
    </physiologicalReaction>
</comment>
<keyword evidence="7" id="KW-0963">Cytoplasm</keyword>
<evidence type="ECO:0000256" key="10">
    <source>
        <dbReference type="ARBA" id="ARBA00022723"/>
    </source>
</evidence>
<feature type="compositionally biased region" description="Polar residues" evidence="26">
    <location>
        <begin position="1466"/>
        <end position="1476"/>
    </location>
</feature>
<evidence type="ECO:0000256" key="6">
    <source>
        <dbReference type="ARBA" id="ARBA00005988"/>
    </source>
</evidence>
<dbReference type="CDD" id="cd06236">
    <property type="entry name" value="M14_AGBL5_like"/>
    <property type="match status" value="1"/>
</dbReference>
<sequence>MAAKTAGGGRWEVVKKGRRAGAGGSGKGGGGDRRALGEANGVWKYDLTPPIQTTSTLYERGFEKIMKRQNKEQVPPPAVEPKKPGNKKQAKKVATLTNQNQKQGRFRSLEEALKALDLADLQKELDKSQSVFSGNPSVWLKDLASYLNYKLQVPPSEPTLSQHPHDYPYSLVSRELRGIIRGLLAKAAGSLELFFDHCLFTMLQELDKTPGESLHGYRICIQAILQDKPKIVTTNLGKFLELLRSHQSRPAKCLTIMWALGQAGFTNLTEGLRVWLGIMLPVLGIKSLSPFAIAYLDRLLLMHPNLTKGFGMIGPKDLFPLLDFAYMPNNSLTPSLQEQLCQLYPRLKVLAFGAKPESTLHTYFPSFLSRATPGCPPEMKKELLRSLTECLMVDPLSTSVWRQLYPKHLSQSSLLLEHLLRSWERIPKKTQKSLQETIQSFKLTNQDLLRKGSGSNQDVVTCDSACKSLLQQARGFQLPWTRLLLLVLVFAIGFLCHDFRSHSSFQASLSGRLLQSSGILPAGQQACTKIYSYSLQGYSWLEKTLPAWGSHLLTVVRPGLQLAWAHTNATVSFLSAHCASHLAWFSDSLANLFQRVQTQLPDTLNQLVRSLRELLLFLYHSILLPTWHMLLEALAQIQEHCHEACSSQGLSGAGGCFPSPIMELRCGGLLFSSRFDSGNLAHVEKVESVSNDGEGVAGGASASTSSIASSPDYEFNVWTRPDCAETEFENGNRSWFYFSVRGGTPGKLIKINIMNMNKQSKLYSQGMAPFVRTLPTRPRWERIRDRPTFEMTETQFVLSFIHRFVEGRGATTFFAFCYPFSYSDCQDLLSQLDQRFLENSPTHSSPLDTIYYHRETLCYSLDGLRVDLLTISSCHGLREDREPRLEQLFPDASTPRPFRFTGKRIFFLSSRVHPGETPSSFVFNGFLDFILRPDDPRAQTLRRLFVFKLIPMLNPDGVVRGHYRTDSRGVNLNRQYLKPDAVLHPAIYGAKAVLLYHHVHSRLNSQSPSEHQHSSHLPPDAPLSDPEKADSLQNRAHLGRSSSGDKPEAWTQTEAAEQKPNSVWITPQESAEVEQPAPDAIPPRESGVAYYVDLHGHASKRGCFMYGNSFSDENTQVENMLYPKLISLNSAHFDFQGCNFSEKNMYARDRRDGQSKEGSGRVAIYKASGIIHSYTLECNYNTGRSVNSIPAACHDNGRASPPPPPAFPSRYTVELFEQVGRAMAIAALDMAECNPWPRIVLSEHSSLTNLRAWMLKHVRSSRGLSTTVNMSVSKKRGSRTPPRSNNGLPVSCSENTLSRTRSFSTGTSAGGSSSSQQNSPQMKNSPSFPFHGSRPAGLPGLGSSTQKVSHRVLGPVREPRSQDRRQRHQPVTHRPTSSSLAPSPTPASSNLASSHMGSCLLPNSLSISGSSCSFLSSGDKTEAVMVIGKGLLGAGPRIPCIRTRLQARPRLAQGSPPTRRGMRGSSGPTSPIPQTKKNSEPELGPRCTPRLPQAGPPRPRSAPAFSPISCSLSGSQSRICYSGGPLGQTEGASTSLHPYYPLGNRERHEDGD</sequence>
<dbReference type="PROSITE" id="PS52035">
    <property type="entry name" value="PEPTIDASE_M14"/>
    <property type="match status" value="1"/>
</dbReference>
<dbReference type="Gene3D" id="2.60.40.3120">
    <property type="match status" value="1"/>
</dbReference>
<dbReference type="EC" id="3.4.17.24" evidence="19"/>
<dbReference type="InterPro" id="IPR000834">
    <property type="entry name" value="Peptidase_M14"/>
</dbReference>
<evidence type="ECO:0000256" key="4">
    <source>
        <dbReference type="ARBA" id="ARBA00004214"/>
    </source>
</evidence>
<keyword evidence="14" id="KW-0206">Cytoskeleton</keyword>
<dbReference type="GO" id="GO:0030496">
    <property type="term" value="C:midbody"/>
    <property type="evidence" value="ECO:0007669"/>
    <property type="project" value="UniProtKB-SubCell"/>
</dbReference>
<dbReference type="PANTHER" id="PTHR12756:SF12">
    <property type="entry name" value="CYTOSOLIC CARBOXYPEPTIDASE-LIKE PROTEIN 5"/>
    <property type="match status" value="1"/>
</dbReference>
<keyword evidence="11" id="KW-0378">Hydrolase</keyword>
<keyword evidence="15" id="KW-0539">Nucleus</keyword>
<evidence type="ECO:0000256" key="3">
    <source>
        <dbReference type="ARBA" id="ARBA00004186"/>
    </source>
</evidence>
<evidence type="ECO:0000256" key="19">
    <source>
        <dbReference type="ARBA" id="ARBA00026108"/>
    </source>
</evidence>
<dbReference type="GO" id="GO:0004181">
    <property type="term" value="F:metallocarboxypeptidase activity"/>
    <property type="evidence" value="ECO:0007669"/>
    <property type="project" value="InterPro"/>
</dbReference>
<protein>
    <recommendedName>
        <fullName evidence="16">Cytosolic carboxypeptidase-like protein 5</fullName>
        <ecNumber evidence="19">3.4.17.24</ecNumber>
    </recommendedName>
    <alternativeName>
        <fullName evidence="22">ATP/GTP-binding protein-like 5</fullName>
    </alternativeName>
    <alternativeName>
        <fullName evidence="21">Protein deglutamylase CCP5</fullName>
    </alternativeName>
</protein>
<proteinExistence type="inferred from homology"/>
<evidence type="ECO:0000256" key="9">
    <source>
        <dbReference type="ARBA" id="ARBA00022670"/>
    </source>
</evidence>
<feature type="compositionally biased region" description="Polar residues" evidence="26">
    <location>
        <begin position="1049"/>
        <end position="1062"/>
    </location>
</feature>
<dbReference type="InterPro" id="IPR050821">
    <property type="entry name" value="Cytosolic_carboxypeptidase"/>
</dbReference>
<dbReference type="FunFam" id="2.60.40.3120:FF:000002">
    <property type="entry name" value="cytosolic carboxypeptidase-like protein 5 isoform X2"/>
    <property type="match status" value="1"/>
</dbReference>
<keyword evidence="10" id="KW-0479">Metal-binding</keyword>
<feature type="domain" description="Peptidase M14" evidence="27">
    <location>
        <begin position="818"/>
        <end position="1231"/>
    </location>
</feature>
<evidence type="ECO:0000256" key="11">
    <source>
        <dbReference type="ARBA" id="ARBA00022801"/>
    </source>
</evidence>
<evidence type="ECO:0000256" key="15">
    <source>
        <dbReference type="ARBA" id="ARBA00023242"/>
    </source>
</evidence>
<dbReference type="EMBL" id="JAEMGP010000003">
    <property type="protein sequence ID" value="KAG5211298.1"/>
    <property type="molecule type" value="Genomic_DNA"/>
</dbReference>
<dbReference type="GO" id="GO:0005829">
    <property type="term" value="C:cytosol"/>
    <property type="evidence" value="ECO:0007669"/>
    <property type="project" value="UniProtKB-SubCell"/>
</dbReference>
<feature type="compositionally biased region" description="Low complexity" evidence="26">
    <location>
        <begin position="1375"/>
        <end position="1394"/>
    </location>
</feature>
<dbReference type="GO" id="GO:0006508">
    <property type="term" value="P:proteolysis"/>
    <property type="evidence" value="ECO:0007669"/>
    <property type="project" value="UniProtKB-KW"/>
</dbReference>
<comment type="cofactor">
    <cofactor evidence="1">
        <name>Zn(2+)</name>
        <dbReference type="ChEBI" id="CHEBI:29105"/>
    </cofactor>
</comment>
<feature type="region of interest" description="Disordered" evidence="26">
    <location>
        <begin position="1444"/>
        <end position="1552"/>
    </location>
</feature>
<evidence type="ECO:0000256" key="8">
    <source>
        <dbReference type="ARBA" id="ARBA00022645"/>
    </source>
</evidence>
<comment type="similarity">
    <text evidence="6 25">Belongs to the peptidase M14 family.</text>
</comment>
<feature type="region of interest" description="Disordered" evidence="26">
    <location>
        <begin position="1"/>
        <end position="35"/>
    </location>
</feature>
<dbReference type="FunFam" id="3.40.630.10:FF:000049">
    <property type="entry name" value="cytosolic carboxypeptidase-like protein 5 isoform X1"/>
    <property type="match status" value="1"/>
</dbReference>
<comment type="catalytic activity">
    <reaction evidence="20">
        <text>(L-glutamyl)(n+1)-gamma-L-glutamyl-L-glutamyl-[protein] + H2O = (L-glutamyl)(n)-gamma-L-glutamyl-L-glutamyl-[protein] + L-glutamate</text>
        <dbReference type="Rhea" id="RHEA:60004"/>
        <dbReference type="Rhea" id="RHEA-COMP:15519"/>
        <dbReference type="Rhea" id="RHEA-COMP:15675"/>
        <dbReference type="ChEBI" id="CHEBI:15377"/>
        <dbReference type="ChEBI" id="CHEBI:29985"/>
        <dbReference type="ChEBI" id="CHEBI:143623"/>
    </reaction>
    <physiologicalReaction direction="left-to-right" evidence="20">
        <dbReference type="Rhea" id="RHEA:60005"/>
    </physiologicalReaction>
</comment>
<evidence type="ECO:0000256" key="12">
    <source>
        <dbReference type="ARBA" id="ARBA00022833"/>
    </source>
</evidence>
<dbReference type="Gene3D" id="3.40.630.10">
    <property type="entry name" value="Zn peptidases"/>
    <property type="match status" value="2"/>
</dbReference>
<reference evidence="28 29" key="1">
    <citation type="submission" date="2020-12" db="EMBL/GenBank/DDBJ databases">
        <title>De novo assembly of Tibetan sheep genome.</title>
        <authorList>
            <person name="Li X."/>
        </authorList>
    </citation>
    <scope>NUCLEOTIDE SEQUENCE [LARGE SCALE GENOMIC DNA]</scope>
    <source>
        <tissue evidence="28">Heart</tissue>
    </source>
</reference>
<evidence type="ECO:0000256" key="1">
    <source>
        <dbReference type="ARBA" id="ARBA00001947"/>
    </source>
</evidence>